<dbReference type="InterPro" id="IPR001374">
    <property type="entry name" value="R3H_dom"/>
</dbReference>
<feature type="domain" description="R3H" evidence="1">
    <location>
        <begin position="87"/>
        <end position="153"/>
    </location>
</feature>
<dbReference type="Gene3D" id="3.30.300.20">
    <property type="match status" value="1"/>
</dbReference>
<dbReference type="InterPro" id="IPR036867">
    <property type="entry name" value="R3H_dom_sf"/>
</dbReference>
<dbReference type="EMBL" id="MEVH01000015">
    <property type="protein sequence ID" value="OGC51705.1"/>
    <property type="molecule type" value="Genomic_DNA"/>
</dbReference>
<accession>A0A1F4V3D5</accession>
<organism evidence="2 3">
    <name type="scientific">candidate division WWE3 bacterium RIFCSPLOWO2_01_FULL_39_13</name>
    <dbReference type="NCBI Taxonomy" id="1802624"/>
    <lineage>
        <taxon>Bacteria</taxon>
        <taxon>Katanobacteria</taxon>
    </lineage>
</organism>
<comment type="caution">
    <text evidence="2">The sequence shown here is derived from an EMBL/GenBank/DDBJ whole genome shotgun (WGS) entry which is preliminary data.</text>
</comment>
<dbReference type="InterPro" id="IPR039247">
    <property type="entry name" value="KhpB"/>
</dbReference>
<dbReference type="SMART" id="SM00393">
    <property type="entry name" value="R3H"/>
    <property type="match status" value="1"/>
</dbReference>
<dbReference type="GO" id="GO:0003723">
    <property type="term" value="F:RNA binding"/>
    <property type="evidence" value="ECO:0007669"/>
    <property type="project" value="InterPro"/>
</dbReference>
<dbReference type="CDD" id="cd02644">
    <property type="entry name" value="R3H_jag"/>
    <property type="match status" value="1"/>
</dbReference>
<evidence type="ECO:0000259" key="1">
    <source>
        <dbReference type="PROSITE" id="PS51061"/>
    </source>
</evidence>
<dbReference type="Pfam" id="PF01424">
    <property type="entry name" value="R3H"/>
    <property type="match status" value="1"/>
</dbReference>
<evidence type="ECO:0000313" key="3">
    <source>
        <dbReference type="Proteomes" id="UP000178771"/>
    </source>
</evidence>
<sequence>MDKDRVKSMIGSLLESLGSFLEMEFKVSFDDSDESVLKADIETGSANLLIGYRGENLSALQHFINVAVYKQFKDEARVMVDIADYRGQRNQKLADLAESAASKAKEIGKQIALYPMNSFERRIVHEKISKIEGVSSHSEGEGLNRKIIISLGAKE</sequence>
<dbReference type="InterPro" id="IPR034079">
    <property type="entry name" value="R3H_KhpB"/>
</dbReference>
<dbReference type="CDD" id="cd02414">
    <property type="entry name" value="KH-II_Jag"/>
    <property type="match status" value="1"/>
</dbReference>
<reference evidence="2 3" key="1">
    <citation type="journal article" date="2016" name="Nat. Commun.">
        <title>Thousands of microbial genomes shed light on interconnected biogeochemical processes in an aquifer system.</title>
        <authorList>
            <person name="Anantharaman K."/>
            <person name="Brown C.T."/>
            <person name="Hug L.A."/>
            <person name="Sharon I."/>
            <person name="Castelle C.J."/>
            <person name="Probst A.J."/>
            <person name="Thomas B.C."/>
            <person name="Singh A."/>
            <person name="Wilkins M.J."/>
            <person name="Karaoz U."/>
            <person name="Brodie E.L."/>
            <person name="Williams K.H."/>
            <person name="Hubbard S.S."/>
            <person name="Banfield J.F."/>
        </authorList>
    </citation>
    <scope>NUCLEOTIDE SEQUENCE [LARGE SCALE GENOMIC DNA]</scope>
</reference>
<dbReference type="PANTHER" id="PTHR35800:SF1">
    <property type="entry name" value="RNA-BINDING PROTEIN KHPB"/>
    <property type="match status" value="1"/>
</dbReference>
<dbReference type="Proteomes" id="UP000178771">
    <property type="component" value="Unassembled WGS sequence"/>
</dbReference>
<dbReference type="PROSITE" id="PS51061">
    <property type="entry name" value="R3H"/>
    <property type="match status" value="1"/>
</dbReference>
<proteinExistence type="predicted"/>
<dbReference type="SUPFAM" id="SSF82708">
    <property type="entry name" value="R3H domain"/>
    <property type="match status" value="1"/>
</dbReference>
<dbReference type="STRING" id="1802624.A2982_03480"/>
<dbReference type="InterPro" id="IPR038008">
    <property type="entry name" value="Jag_KH"/>
</dbReference>
<name>A0A1F4V3D5_UNCKA</name>
<dbReference type="PANTHER" id="PTHR35800">
    <property type="entry name" value="PROTEIN JAG"/>
    <property type="match status" value="1"/>
</dbReference>
<gene>
    <name evidence="2" type="ORF">A2982_03480</name>
</gene>
<dbReference type="AlphaFoldDB" id="A0A1F4V3D5"/>
<evidence type="ECO:0000313" key="2">
    <source>
        <dbReference type="EMBL" id="OGC51705.1"/>
    </source>
</evidence>
<protein>
    <recommendedName>
        <fullName evidence="1">R3H domain-containing protein</fullName>
    </recommendedName>
</protein>
<dbReference type="Gene3D" id="3.30.1370.50">
    <property type="entry name" value="R3H-like domain"/>
    <property type="match status" value="1"/>
</dbReference>
<dbReference type="InterPro" id="IPR015946">
    <property type="entry name" value="KH_dom-like_a/b"/>
</dbReference>